<protein>
    <submittedName>
        <fullName evidence="1">Uncharacterized protein</fullName>
    </submittedName>
</protein>
<keyword evidence="2" id="KW-1185">Reference proteome</keyword>
<accession>A0A9P4JKY1</accession>
<reference evidence="1" key="1">
    <citation type="journal article" date="2020" name="Stud. Mycol.">
        <title>101 Dothideomycetes genomes: a test case for predicting lifestyles and emergence of pathogens.</title>
        <authorList>
            <person name="Haridas S."/>
            <person name="Albert R."/>
            <person name="Binder M."/>
            <person name="Bloem J."/>
            <person name="Labutti K."/>
            <person name="Salamov A."/>
            <person name="Andreopoulos B."/>
            <person name="Baker S."/>
            <person name="Barry K."/>
            <person name="Bills G."/>
            <person name="Bluhm B."/>
            <person name="Cannon C."/>
            <person name="Castanera R."/>
            <person name="Culley D."/>
            <person name="Daum C."/>
            <person name="Ezra D."/>
            <person name="Gonzalez J."/>
            <person name="Henrissat B."/>
            <person name="Kuo A."/>
            <person name="Liang C."/>
            <person name="Lipzen A."/>
            <person name="Lutzoni F."/>
            <person name="Magnuson J."/>
            <person name="Mondo S."/>
            <person name="Nolan M."/>
            <person name="Ohm R."/>
            <person name="Pangilinan J."/>
            <person name="Park H.-J."/>
            <person name="Ramirez L."/>
            <person name="Alfaro M."/>
            <person name="Sun H."/>
            <person name="Tritt A."/>
            <person name="Yoshinaga Y."/>
            <person name="Zwiers L.-H."/>
            <person name="Turgeon B."/>
            <person name="Goodwin S."/>
            <person name="Spatafora J."/>
            <person name="Crous P."/>
            <person name="Grigoriev I."/>
        </authorList>
    </citation>
    <scope>NUCLEOTIDE SEQUENCE</scope>
    <source>
        <strain evidence="1">ATCC 74209</strain>
    </source>
</reference>
<evidence type="ECO:0000313" key="1">
    <source>
        <dbReference type="EMBL" id="KAF2201378.1"/>
    </source>
</evidence>
<gene>
    <name evidence="1" type="ORF">GQ43DRAFT_38424</name>
</gene>
<name>A0A9P4JKY1_9PLEO</name>
<proteinExistence type="predicted"/>
<sequence length="79" mass="9372">MRFRLTIFSWSWSVCNPNQALSKAVMCLYDTALQIRKTELAESHPFTIVPRKTEEKINRFARTRKKGGKGRRCWRENLI</sequence>
<comment type="caution">
    <text evidence="1">The sequence shown here is derived from an EMBL/GenBank/DDBJ whole genome shotgun (WGS) entry which is preliminary data.</text>
</comment>
<organism evidence="1 2">
    <name type="scientific">Delitschia confertaspora ATCC 74209</name>
    <dbReference type="NCBI Taxonomy" id="1513339"/>
    <lineage>
        <taxon>Eukaryota</taxon>
        <taxon>Fungi</taxon>
        <taxon>Dikarya</taxon>
        <taxon>Ascomycota</taxon>
        <taxon>Pezizomycotina</taxon>
        <taxon>Dothideomycetes</taxon>
        <taxon>Pleosporomycetidae</taxon>
        <taxon>Pleosporales</taxon>
        <taxon>Delitschiaceae</taxon>
        <taxon>Delitschia</taxon>
    </lineage>
</organism>
<dbReference type="EMBL" id="ML993978">
    <property type="protein sequence ID" value="KAF2201378.1"/>
    <property type="molecule type" value="Genomic_DNA"/>
</dbReference>
<dbReference type="Proteomes" id="UP000799536">
    <property type="component" value="Unassembled WGS sequence"/>
</dbReference>
<dbReference type="AlphaFoldDB" id="A0A9P4JKY1"/>
<evidence type="ECO:0000313" key="2">
    <source>
        <dbReference type="Proteomes" id="UP000799536"/>
    </source>
</evidence>